<evidence type="ECO:0000256" key="1">
    <source>
        <dbReference type="SAM" id="MobiDB-lite"/>
    </source>
</evidence>
<dbReference type="Proteomes" id="UP000319257">
    <property type="component" value="Unassembled WGS sequence"/>
</dbReference>
<dbReference type="GeneID" id="41969920"/>
<comment type="caution">
    <text evidence="2">The sequence shown here is derived from an EMBL/GenBank/DDBJ whole genome shotgun (WGS) entry which is preliminary data.</text>
</comment>
<accession>A0A507BGY0</accession>
<evidence type="ECO:0000313" key="2">
    <source>
        <dbReference type="EMBL" id="TPX18616.1"/>
    </source>
</evidence>
<reference evidence="2 3" key="1">
    <citation type="submission" date="2019-06" db="EMBL/GenBank/DDBJ databases">
        <title>Draft genome sequence of the filamentous fungus Phialemoniopsis curvata isolated from diesel fuel.</title>
        <authorList>
            <person name="Varaljay V.A."/>
            <person name="Lyon W.J."/>
            <person name="Crouch A.L."/>
            <person name="Drake C.E."/>
            <person name="Hollomon J.M."/>
            <person name="Nadeau L.J."/>
            <person name="Nunn H.S."/>
            <person name="Stevenson B.S."/>
            <person name="Bojanowski C.L."/>
            <person name="Crookes-Goodson W.J."/>
        </authorList>
    </citation>
    <scope>NUCLEOTIDE SEQUENCE [LARGE SCALE GENOMIC DNA]</scope>
    <source>
        <strain evidence="2 3">D216</strain>
    </source>
</reference>
<organism evidence="2 3">
    <name type="scientific">Thyridium curvatum</name>
    <dbReference type="NCBI Taxonomy" id="1093900"/>
    <lineage>
        <taxon>Eukaryota</taxon>
        <taxon>Fungi</taxon>
        <taxon>Dikarya</taxon>
        <taxon>Ascomycota</taxon>
        <taxon>Pezizomycotina</taxon>
        <taxon>Sordariomycetes</taxon>
        <taxon>Sordariomycetidae</taxon>
        <taxon>Thyridiales</taxon>
        <taxon>Thyridiaceae</taxon>
        <taxon>Thyridium</taxon>
    </lineage>
</organism>
<dbReference type="OrthoDB" id="2943660at2759"/>
<feature type="region of interest" description="Disordered" evidence="1">
    <location>
        <begin position="80"/>
        <end position="130"/>
    </location>
</feature>
<gene>
    <name evidence="2" type="ORF">E0L32_002473</name>
</gene>
<sequence>MAGDLSMNIDTAVVDDLGFSSVDFEQAYETWSEWVNGISLSGPGGFDFLPASVENSKSSMASSPEALGANSTLLDKSISHTQTSVHPDSAKQQPLHSSARSATPSISPEIGSSGSSTLSPDSPNISLPSLPHQRTPTDSCLCRAGVVLLVPRIRDALAEQKADRVFKVTEDIIKGCQKIMQCPVSQVKCTDLICILSVLRHTDGCFELVARADLEDGSGMALGNHETSAFGRTGPRDIRVADLVRQACALLNSIDDSRERMSVNFEAYCRPNLARINLDYIRSVVEDFRNILNSVTNAEG</sequence>
<protein>
    <submittedName>
        <fullName evidence="2">Uncharacterized protein</fullName>
    </submittedName>
</protein>
<evidence type="ECO:0000313" key="3">
    <source>
        <dbReference type="Proteomes" id="UP000319257"/>
    </source>
</evidence>
<dbReference type="RefSeq" id="XP_031000327.1">
    <property type="nucleotide sequence ID" value="XM_031136666.1"/>
</dbReference>
<keyword evidence="3" id="KW-1185">Reference proteome</keyword>
<dbReference type="EMBL" id="SKBQ01000010">
    <property type="protein sequence ID" value="TPX18616.1"/>
    <property type="molecule type" value="Genomic_DNA"/>
</dbReference>
<dbReference type="InParanoid" id="A0A507BGY0"/>
<dbReference type="AlphaFoldDB" id="A0A507BGY0"/>
<proteinExistence type="predicted"/>
<feature type="compositionally biased region" description="Low complexity" evidence="1">
    <location>
        <begin position="103"/>
        <end position="123"/>
    </location>
</feature>
<name>A0A507BGY0_9PEZI</name>
<feature type="compositionally biased region" description="Polar residues" evidence="1">
    <location>
        <begin position="80"/>
        <end position="102"/>
    </location>
</feature>